<dbReference type="GO" id="GO:0016805">
    <property type="term" value="F:dipeptidase activity"/>
    <property type="evidence" value="ECO:0007669"/>
    <property type="project" value="UniProtKB-KW"/>
</dbReference>
<dbReference type="PANTHER" id="PTHR43226:SF1">
    <property type="entry name" value="XAA-PRO DIPEPTIDASE"/>
    <property type="match status" value="1"/>
</dbReference>
<keyword evidence="7" id="KW-0645">Protease</keyword>
<evidence type="ECO:0000256" key="12">
    <source>
        <dbReference type="ARBA" id="ARBA00030849"/>
    </source>
</evidence>
<dbReference type="SUPFAM" id="SSF53092">
    <property type="entry name" value="Creatinase/prolidase N-terminal domain"/>
    <property type="match status" value="1"/>
</dbReference>
<dbReference type="Pfam" id="PF05195">
    <property type="entry name" value="AMP_N"/>
    <property type="match status" value="1"/>
</dbReference>
<dbReference type="Gene3D" id="3.40.350.10">
    <property type="entry name" value="Creatinase/prolidase N-terminal domain"/>
    <property type="match status" value="1"/>
</dbReference>
<dbReference type="GO" id="GO:0030145">
    <property type="term" value="F:manganese ion binding"/>
    <property type="evidence" value="ECO:0007669"/>
    <property type="project" value="InterPro"/>
</dbReference>
<keyword evidence="6" id="KW-0031">Aminopeptidase</keyword>
<evidence type="ECO:0000256" key="8">
    <source>
        <dbReference type="ARBA" id="ARBA00022723"/>
    </source>
</evidence>
<evidence type="ECO:0000256" key="4">
    <source>
        <dbReference type="ARBA" id="ARBA00008766"/>
    </source>
</evidence>
<dbReference type="InterPro" id="IPR029149">
    <property type="entry name" value="Creatin/AminoP/Spt16_N"/>
</dbReference>
<dbReference type="GO" id="GO:0006508">
    <property type="term" value="P:proteolysis"/>
    <property type="evidence" value="ECO:0007669"/>
    <property type="project" value="UniProtKB-KW"/>
</dbReference>
<evidence type="ECO:0000259" key="16">
    <source>
        <dbReference type="SMART" id="SM01011"/>
    </source>
</evidence>
<keyword evidence="17" id="KW-0224">Dipeptidase</keyword>
<sequence length="507" mass="57263">MRHILLLDAGLHEYFFLQQFDGVFNLKAKTKDLDQLAVMDPAVDEILTGKYPAKQHARRVVKAFKASGQDGSGVIYLEGTKTRMAEDSDSTVPFRQRRNFFYLSGCELPDSYVTYNIDKDELILYIPPVDADEVMWNGLPLSQEEALKKYDVDVVLPTTEINARLAHYCTGGEIALKRVYAIPNRVSSEITFLPFDETNWDALGKALEECRKVKDEYEIALLKRANEISAQAHLAVMKACKTAKNERELEAIFRGKCMCYQSKRQAYNPILASGVNGATLHYQNNDADLDDPQTGERSTLLIDAGTEYRLYASDITRVYPLSGKFSPEARQIYDIVLEMQTQCLNMIKPGVEWDDVHAHAHRVAISGLVRLGILCGSEQELFEKGISVAFFPHGLGHYIGMDTHDVGGNPNYSDPNPMFRYLRLRGTLSPGEVVTIEPGVYFCRFIIEPYLSSPELKKYIDTAVLDKYWRVGGVRIEDDVLVTQDGYHNLTTVPKDAEEVERIVQQC</sequence>
<evidence type="ECO:0000256" key="5">
    <source>
        <dbReference type="ARBA" id="ARBA00012574"/>
    </source>
</evidence>
<evidence type="ECO:0000313" key="18">
    <source>
        <dbReference type="Proteomes" id="UP001219355"/>
    </source>
</evidence>
<evidence type="ECO:0000256" key="2">
    <source>
        <dbReference type="ARBA" id="ARBA00001936"/>
    </source>
</evidence>
<dbReference type="SMART" id="SM01011">
    <property type="entry name" value="AMP_N"/>
    <property type="match status" value="1"/>
</dbReference>
<dbReference type="EC" id="3.4.11.9" evidence="5"/>
<dbReference type="Gene3D" id="3.90.230.10">
    <property type="entry name" value="Creatinase/methionine aminopeptidase superfamily"/>
    <property type="match status" value="1"/>
</dbReference>
<dbReference type="InterPro" id="IPR000994">
    <property type="entry name" value="Pept_M24"/>
</dbReference>
<evidence type="ECO:0000256" key="14">
    <source>
        <dbReference type="ARBA" id="ARBA00039164"/>
    </source>
</evidence>
<comment type="cofactor">
    <cofactor evidence="2">
        <name>Mn(2+)</name>
        <dbReference type="ChEBI" id="CHEBI:29035"/>
    </cofactor>
</comment>
<evidence type="ECO:0000256" key="15">
    <source>
        <dbReference type="ARBA" id="ARBA00039424"/>
    </source>
</evidence>
<dbReference type="SUPFAM" id="SSF55920">
    <property type="entry name" value="Creatinase/aminopeptidase"/>
    <property type="match status" value="1"/>
</dbReference>
<evidence type="ECO:0000256" key="9">
    <source>
        <dbReference type="ARBA" id="ARBA00022801"/>
    </source>
</evidence>
<keyword evidence="10" id="KW-0482">Metalloprotease</keyword>
<evidence type="ECO:0000256" key="3">
    <source>
        <dbReference type="ARBA" id="ARBA00002443"/>
    </source>
</evidence>
<keyword evidence="11" id="KW-0464">Manganese</keyword>
<dbReference type="PANTHER" id="PTHR43226">
    <property type="entry name" value="XAA-PRO AMINOPEPTIDASE 3"/>
    <property type="match status" value="1"/>
</dbReference>
<dbReference type="FunFam" id="3.90.230.10:FF:000002">
    <property type="entry name" value="Xaa-Pro aminopeptidase 3"/>
    <property type="match status" value="1"/>
</dbReference>
<keyword evidence="9 17" id="KW-0378">Hydrolase</keyword>
<protein>
    <recommendedName>
        <fullName evidence="15">Probable Xaa-Pro aminopeptidase PEPP</fullName>
        <ecNumber evidence="5">3.4.11.9</ecNumber>
    </recommendedName>
    <alternativeName>
        <fullName evidence="12">Aminoacylproline aminopeptidase</fullName>
    </alternativeName>
    <alternativeName>
        <fullName evidence="14">Probable Xaa-Pro aminopeptidase pepP</fullName>
    </alternativeName>
    <alternativeName>
        <fullName evidence="13">Prolidase</fullName>
    </alternativeName>
</protein>
<feature type="domain" description="Aminopeptidase P N-terminal" evidence="16">
    <location>
        <begin position="51"/>
        <end position="189"/>
    </location>
</feature>
<dbReference type="EMBL" id="CP120628">
    <property type="protein sequence ID" value="WEW57926.1"/>
    <property type="molecule type" value="Genomic_DNA"/>
</dbReference>
<dbReference type="GO" id="GO:0070006">
    <property type="term" value="F:metalloaminopeptidase activity"/>
    <property type="evidence" value="ECO:0007669"/>
    <property type="project" value="InterPro"/>
</dbReference>
<evidence type="ECO:0000256" key="7">
    <source>
        <dbReference type="ARBA" id="ARBA00022670"/>
    </source>
</evidence>
<dbReference type="InterPro" id="IPR007865">
    <property type="entry name" value="Aminopep_P_N"/>
</dbReference>
<evidence type="ECO:0000256" key="11">
    <source>
        <dbReference type="ARBA" id="ARBA00023211"/>
    </source>
</evidence>
<organism evidence="17 18">
    <name type="scientific">Emydomyces testavorans</name>
    <dbReference type="NCBI Taxonomy" id="2070801"/>
    <lineage>
        <taxon>Eukaryota</taxon>
        <taxon>Fungi</taxon>
        <taxon>Dikarya</taxon>
        <taxon>Ascomycota</taxon>
        <taxon>Pezizomycotina</taxon>
        <taxon>Eurotiomycetes</taxon>
        <taxon>Eurotiomycetidae</taxon>
        <taxon>Onygenales</taxon>
        <taxon>Nannizziopsiaceae</taxon>
        <taxon>Emydomyces</taxon>
    </lineage>
</organism>
<comment type="similarity">
    <text evidence="4">Belongs to the peptidase M24B family.</text>
</comment>
<proteinExistence type="inferred from homology"/>
<gene>
    <name evidence="17" type="ORF">PRK78_003393</name>
</gene>
<name>A0AAF0IIQ9_9EURO</name>
<comment type="function">
    <text evidence="3">Catalyzes the removal of a penultimate prolyl residue from the N-termini of peptides.</text>
</comment>
<comment type="catalytic activity">
    <reaction evidence="1">
        <text>Release of any N-terminal amino acid, including proline, that is linked to proline, even from a dipeptide or tripeptide.</text>
        <dbReference type="EC" id="3.4.11.9"/>
    </reaction>
</comment>
<keyword evidence="18" id="KW-1185">Reference proteome</keyword>
<accession>A0AAF0IIQ9</accession>
<evidence type="ECO:0000256" key="13">
    <source>
        <dbReference type="ARBA" id="ARBA00032413"/>
    </source>
</evidence>
<reference evidence="17" key="1">
    <citation type="submission" date="2023-03" db="EMBL/GenBank/DDBJ databases">
        <title>Emydomyces testavorans Genome Sequence.</title>
        <authorList>
            <person name="Hoyer L."/>
        </authorList>
    </citation>
    <scope>NUCLEOTIDE SEQUENCE</scope>
    <source>
        <strain evidence="17">16-2883</strain>
    </source>
</reference>
<dbReference type="CDD" id="cd01087">
    <property type="entry name" value="Prolidase"/>
    <property type="match status" value="1"/>
</dbReference>
<evidence type="ECO:0000313" key="17">
    <source>
        <dbReference type="EMBL" id="WEW57926.1"/>
    </source>
</evidence>
<evidence type="ECO:0000256" key="6">
    <source>
        <dbReference type="ARBA" id="ARBA00022438"/>
    </source>
</evidence>
<dbReference type="InterPro" id="IPR036005">
    <property type="entry name" value="Creatinase/aminopeptidase-like"/>
</dbReference>
<dbReference type="Proteomes" id="UP001219355">
    <property type="component" value="Chromosome 2"/>
</dbReference>
<dbReference type="Pfam" id="PF00557">
    <property type="entry name" value="Peptidase_M24"/>
    <property type="match status" value="1"/>
</dbReference>
<evidence type="ECO:0000256" key="1">
    <source>
        <dbReference type="ARBA" id="ARBA00001424"/>
    </source>
</evidence>
<dbReference type="AlphaFoldDB" id="A0AAF0IIQ9"/>
<keyword evidence="8" id="KW-0479">Metal-binding</keyword>
<evidence type="ECO:0000256" key="10">
    <source>
        <dbReference type="ARBA" id="ARBA00023049"/>
    </source>
</evidence>
<dbReference type="InterPro" id="IPR052433">
    <property type="entry name" value="X-Pro_dipept-like"/>
</dbReference>